<reference evidence="3" key="1">
    <citation type="submission" date="2022-10" db="EMBL/GenBank/DDBJ databases">
        <title>Genome assembly of Pristionchus species.</title>
        <authorList>
            <person name="Yoshida K."/>
            <person name="Sommer R.J."/>
        </authorList>
    </citation>
    <scope>NUCLEOTIDE SEQUENCE [LARGE SCALE GENOMIC DNA]</scope>
    <source>
        <strain evidence="3">RS5460</strain>
    </source>
</reference>
<evidence type="ECO:0000256" key="1">
    <source>
        <dbReference type="SAM" id="Phobius"/>
    </source>
</evidence>
<feature type="transmembrane region" description="Helical" evidence="1">
    <location>
        <begin position="40"/>
        <end position="57"/>
    </location>
</feature>
<feature type="transmembrane region" description="Helical" evidence="1">
    <location>
        <begin position="93"/>
        <end position="112"/>
    </location>
</feature>
<feature type="non-terminal residue" evidence="2">
    <location>
        <position position="1"/>
    </location>
</feature>
<evidence type="ECO:0000313" key="2">
    <source>
        <dbReference type="EMBL" id="GMR57502.1"/>
    </source>
</evidence>
<keyword evidence="1" id="KW-0472">Membrane</keyword>
<accession>A0AAN5D867</accession>
<gene>
    <name evidence="2" type="ORF">PMAYCL1PPCAC_27697</name>
</gene>
<evidence type="ECO:0008006" key="4">
    <source>
        <dbReference type="Google" id="ProtNLM"/>
    </source>
</evidence>
<feature type="transmembrane region" description="Helical" evidence="1">
    <location>
        <begin position="6"/>
        <end position="28"/>
    </location>
</feature>
<comment type="caution">
    <text evidence="2">The sequence shown here is derived from an EMBL/GenBank/DDBJ whole genome shotgun (WGS) entry which is preliminary data.</text>
</comment>
<organism evidence="2 3">
    <name type="scientific">Pristionchus mayeri</name>
    <dbReference type="NCBI Taxonomy" id="1317129"/>
    <lineage>
        <taxon>Eukaryota</taxon>
        <taxon>Metazoa</taxon>
        <taxon>Ecdysozoa</taxon>
        <taxon>Nematoda</taxon>
        <taxon>Chromadorea</taxon>
        <taxon>Rhabditida</taxon>
        <taxon>Rhabditina</taxon>
        <taxon>Diplogasteromorpha</taxon>
        <taxon>Diplogasteroidea</taxon>
        <taxon>Neodiplogasteridae</taxon>
        <taxon>Pristionchus</taxon>
    </lineage>
</organism>
<proteinExistence type="predicted"/>
<dbReference type="PANTHER" id="PTHR31627">
    <property type="entry name" value="SERPENTINE RECEPTOR CLASS GAMMA-RELATED"/>
    <property type="match status" value="1"/>
</dbReference>
<dbReference type="PANTHER" id="PTHR31627:SF42">
    <property type="entry name" value="G_PROTEIN_RECEP_F1_2 DOMAIN-CONTAINING PROTEIN-RELATED"/>
    <property type="match status" value="1"/>
</dbReference>
<keyword evidence="1" id="KW-0812">Transmembrane</keyword>
<evidence type="ECO:0000313" key="3">
    <source>
        <dbReference type="Proteomes" id="UP001328107"/>
    </source>
</evidence>
<dbReference type="InterPro" id="IPR051119">
    <property type="entry name" value="Nematode_SR-like"/>
</dbReference>
<keyword evidence="1" id="KW-1133">Transmembrane helix</keyword>
<sequence>ILNVLAIAYSDVIEPIFCIIYVFILIKIVTAKSLNFRSEFYIFSIATGVFLNILNLLSHTFGMGMSIGKTLSVAARFTAICFMHSKHIWDGKVIPACLLLMFGFPIAVNSYIPFFPPVFAPTSNGYGMYTGITNPAYT</sequence>
<keyword evidence="3" id="KW-1185">Reference proteome</keyword>
<protein>
    <recommendedName>
        <fullName evidence="4">G protein-coupled receptor</fullName>
    </recommendedName>
</protein>
<dbReference type="EMBL" id="BTRK01000006">
    <property type="protein sequence ID" value="GMR57502.1"/>
    <property type="molecule type" value="Genomic_DNA"/>
</dbReference>
<dbReference type="AlphaFoldDB" id="A0AAN5D867"/>
<dbReference type="Proteomes" id="UP001328107">
    <property type="component" value="Unassembled WGS sequence"/>
</dbReference>
<name>A0AAN5D867_9BILA</name>